<gene>
    <name evidence="10" type="primary">ABSGL_10317.1 scaffold 11921</name>
</gene>
<dbReference type="AlphaFoldDB" id="A0A163K5M0"/>
<organism evidence="10">
    <name type="scientific">Absidia glauca</name>
    <name type="common">Pin mould</name>
    <dbReference type="NCBI Taxonomy" id="4829"/>
    <lineage>
        <taxon>Eukaryota</taxon>
        <taxon>Fungi</taxon>
        <taxon>Fungi incertae sedis</taxon>
        <taxon>Mucoromycota</taxon>
        <taxon>Mucoromycotina</taxon>
        <taxon>Mucoromycetes</taxon>
        <taxon>Mucorales</taxon>
        <taxon>Cunninghamellaceae</taxon>
        <taxon>Absidia</taxon>
    </lineage>
</organism>
<evidence type="ECO:0000256" key="5">
    <source>
        <dbReference type="ARBA" id="ARBA00023065"/>
    </source>
</evidence>
<dbReference type="InterPro" id="IPR013837">
    <property type="entry name" value="ATP_synth_F0_suB"/>
</dbReference>
<keyword evidence="9" id="KW-1133">Transmembrane helix</keyword>
<sequence>MASRLLFKGVAGNAVARPALTLSRQSLGVSAVRNYSAQQPTQQDPKQKANSIIDSLPGNSLVSKTGYITLGTGLATFLISKEVYVFNEETLVLVGAGGLLFGLLKYLREPFTTMGNEHINRIKSVLNQARDDHKSAVQERIDQVGQMKDLVDVTKALFEISRETAQLEAEAFKLKQQVAVATEVKSTLDSWVRHETSVREREQKQLAAYLIEKIHKDLKDPKIQQQILDQAVVDVQSNLSPPSLNGMQTHRRRPSKSILLPRTLATAPHHHSTYARRMTIHLPESVPDNTHLWGYALLCATFFVFVATMYAMVGSKYAPQTNIEWLDWIKNDTYYCLLVPITAIAWIYFIVWNWMGMKFFRHN</sequence>
<dbReference type="GO" id="GO:0045259">
    <property type="term" value="C:proton-transporting ATP synthase complex"/>
    <property type="evidence" value="ECO:0007669"/>
    <property type="project" value="UniProtKB-KW"/>
</dbReference>
<dbReference type="InterPro" id="IPR029164">
    <property type="entry name" value="PIG-Y"/>
</dbReference>
<feature type="transmembrane region" description="Helical" evidence="9">
    <location>
        <begin position="292"/>
        <end position="313"/>
    </location>
</feature>
<protein>
    <recommendedName>
        <fullName evidence="8">ATP synthase subunit 4</fullName>
    </recommendedName>
</protein>
<dbReference type="InterPro" id="IPR008688">
    <property type="entry name" value="ATP_synth_Bsub_B/MI25"/>
</dbReference>
<dbReference type="Pfam" id="PF05405">
    <property type="entry name" value="Mt_ATP-synt_B"/>
    <property type="match status" value="1"/>
</dbReference>
<keyword evidence="3 8" id="KW-0375">Hydrogen ion transport</keyword>
<comment type="function">
    <text evidence="8">Subunit b, of the mitochondrial membrane ATP synthase complex (F(1)F(0) ATP synthase or Complex V) that produces ATP from ADP in the presence of a proton gradient across the membrane which is generated by electron transport complexes of the respiratory chain. ATP synthase complex consist of a soluble F(1) head domain - the catalytic core - and a membrane F(1) domain - the membrane proton channel. These two domains are linked by a central stalk rotating inside the F(1) region and a stationary peripheral stalk. During catalysis, ATP synthesis in the catalytic domain of F(1) is coupled via a rotary mechanism of the central stalk subunits to proton translocation. In vivo, can only synthesize ATP although its ATP hydrolase activity can be activated artificially in vitro. Part of the complex F(0) domain. Part of the complex F(0) domain and the peripheric stalk, which acts as a stator to hold the catalytic alpha(3)beta(3) subcomplex and subunit a/ATP6 static relative to the rotary elements.</text>
</comment>
<evidence type="ECO:0000313" key="10">
    <source>
        <dbReference type="EMBL" id="SAM04453.1"/>
    </source>
</evidence>
<feature type="transmembrane region" description="Helical" evidence="9">
    <location>
        <begin position="334"/>
        <end position="355"/>
    </location>
</feature>
<keyword evidence="1 8" id="KW-0813">Transport</keyword>
<evidence type="ECO:0000256" key="7">
    <source>
        <dbReference type="ARBA" id="ARBA00023136"/>
    </source>
</evidence>
<dbReference type="STRING" id="4829.A0A163K5M0"/>
<comment type="subunit">
    <text evidence="8">F-type ATPases have 2 components, CF(1) - the catalytic core - and CF(0) - the membrane proton channel. In yeast, the dimeric form of ATP synthase consists of 17 polypeptides: alpha, beta, gamma, delta, epsilon, 4 (B), 5 (OSCP), 6 (A), 8, 9 (C), d, E (Tim11), f, g, h, i/j and k.</text>
</comment>
<dbReference type="Gene3D" id="1.20.5.2210">
    <property type="match status" value="1"/>
</dbReference>
<reference evidence="10" key="1">
    <citation type="submission" date="2016-04" db="EMBL/GenBank/DDBJ databases">
        <authorList>
            <person name="Evans L.H."/>
            <person name="Alamgir A."/>
            <person name="Owens N."/>
            <person name="Weber N.D."/>
            <person name="Virtaneva K."/>
            <person name="Barbian K."/>
            <person name="Babar A."/>
            <person name="Rosenke K."/>
        </authorList>
    </citation>
    <scope>NUCLEOTIDE SEQUENCE [LARGE SCALE GENOMIC DNA]</scope>
    <source>
        <strain evidence="10">CBS 101.48</strain>
    </source>
</reference>
<dbReference type="GO" id="GO:0005743">
    <property type="term" value="C:mitochondrial inner membrane"/>
    <property type="evidence" value="ECO:0007669"/>
    <property type="project" value="UniProtKB-SubCell"/>
</dbReference>
<dbReference type="InParanoid" id="A0A163K5M0"/>
<evidence type="ECO:0000256" key="6">
    <source>
        <dbReference type="ARBA" id="ARBA00023128"/>
    </source>
</evidence>
<evidence type="ECO:0000313" key="11">
    <source>
        <dbReference type="Proteomes" id="UP000078561"/>
    </source>
</evidence>
<evidence type="ECO:0000256" key="9">
    <source>
        <dbReference type="SAM" id="Phobius"/>
    </source>
</evidence>
<dbReference type="PANTHER" id="PTHR12733:SF3">
    <property type="entry name" value="ATP SYNTHASE F(0) COMPLEX SUBUNIT B1, MITOCHONDRIAL"/>
    <property type="match status" value="1"/>
</dbReference>
<dbReference type="GO" id="GO:0046933">
    <property type="term" value="F:proton-transporting ATP synthase activity, rotational mechanism"/>
    <property type="evidence" value="ECO:0007669"/>
    <property type="project" value="TreeGrafter"/>
</dbReference>
<evidence type="ECO:0000256" key="2">
    <source>
        <dbReference type="ARBA" id="ARBA00022547"/>
    </source>
</evidence>
<dbReference type="EMBL" id="LT554386">
    <property type="protein sequence ID" value="SAM04453.1"/>
    <property type="molecule type" value="Genomic_DNA"/>
</dbReference>
<evidence type="ECO:0000256" key="4">
    <source>
        <dbReference type="ARBA" id="ARBA00022792"/>
    </source>
</evidence>
<keyword evidence="7 8" id="KW-0472">Membrane</keyword>
<name>A0A163K5M0_ABSGL</name>
<dbReference type="OrthoDB" id="67388at2759"/>
<accession>A0A163K5M0</accession>
<keyword evidence="2 8" id="KW-0138">CF(0)</keyword>
<evidence type="ECO:0000256" key="3">
    <source>
        <dbReference type="ARBA" id="ARBA00022781"/>
    </source>
</evidence>
<dbReference type="Proteomes" id="UP000078561">
    <property type="component" value="Unassembled WGS sequence"/>
</dbReference>
<proteinExistence type="inferred from homology"/>
<dbReference type="PANTHER" id="PTHR12733">
    <property type="entry name" value="MITOCHONDRIAL ATP SYNTHASE B CHAIN"/>
    <property type="match status" value="1"/>
</dbReference>
<dbReference type="FunCoup" id="A0A163K5M0">
    <property type="interactions" value="138"/>
</dbReference>
<keyword evidence="4 8" id="KW-0999">Mitochondrion inner membrane</keyword>
<evidence type="ECO:0000256" key="1">
    <source>
        <dbReference type="ARBA" id="ARBA00022448"/>
    </source>
</evidence>
<keyword evidence="11" id="KW-1185">Reference proteome</keyword>
<comment type="subcellular location">
    <subcellularLocation>
        <location evidence="8">Mitochondrion</location>
    </subcellularLocation>
    <subcellularLocation>
        <location evidence="8">Mitochondrion inner membrane</location>
    </subcellularLocation>
</comment>
<dbReference type="SUPFAM" id="SSF161060">
    <property type="entry name" value="ATP synthase B chain-like"/>
    <property type="match status" value="1"/>
</dbReference>
<keyword evidence="5 8" id="KW-0406">Ion transport</keyword>
<dbReference type="Pfam" id="PF15159">
    <property type="entry name" value="PIG-Y"/>
    <property type="match status" value="1"/>
</dbReference>
<keyword evidence="6 8" id="KW-0496">Mitochondrion</keyword>
<evidence type="ECO:0000256" key="8">
    <source>
        <dbReference type="RuleBase" id="RU368017"/>
    </source>
</evidence>
<keyword evidence="9" id="KW-0812">Transmembrane</keyword>
<comment type="similarity">
    <text evidence="8">Belongs to the eukaryotic ATPase B chain family.</text>
</comment>